<comment type="caution">
    <text evidence="7">The sequence shown here is derived from an EMBL/GenBank/DDBJ whole genome shotgun (WGS) entry which is preliminary data.</text>
</comment>
<evidence type="ECO:0000256" key="5">
    <source>
        <dbReference type="SAM" id="Phobius"/>
    </source>
</evidence>
<feature type="domain" description="SLC26A/SulP transporter" evidence="6">
    <location>
        <begin position="7"/>
        <end position="81"/>
    </location>
</feature>
<dbReference type="OrthoDB" id="9771198at2"/>
<evidence type="ECO:0000256" key="4">
    <source>
        <dbReference type="ARBA" id="ARBA00023136"/>
    </source>
</evidence>
<feature type="transmembrane region" description="Helical" evidence="5">
    <location>
        <begin position="60"/>
        <end position="82"/>
    </location>
</feature>
<sequence>MPGSSLQVSRPAAGLAVLVFDAVQAHGTATLGMIVLASGVLQIVMGLARLGKWSQAMASSAVAGMLSGIGLLILVGQVYALADRKAPGDAVQGPDRHPKLHPTE</sequence>
<keyword evidence="4 5" id="KW-0472">Membrane</keyword>
<gene>
    <name evidence="7" type="ORF">B0I31_1337</name>
</gene>
<proteinExistence type="predicted"/>
<keyword evidence="8" id="KW-1185">Reference proteome</keyword>
<name>A0A2P8H9Y5_SACCR</name>
<dbReference type="AlphaFoldDB" id="A0A2P8H9Y5"/>
<evidence type="ECO:0000256" key="2">
    <source>
        <dbReference type="ARBA" id="ARBA00022692"/>
    </source>
</evidence>
<dbReference type="InterPro" id="IPR011547">
    <property type="entry name" value="SLC26A/SulP_dom"/>
</dbReference>
<feature type="transmembrane region" description="Helical" evidence="5">
    <location>
        <begin position="29"/>
        <end position="48"/>
    </location>
</feature>
<evidence type="ECO:0000313" key="7">
    <source>
        <dbReference type="EMBL" id="PSL43000.1"/>
    </source>
</evidence>
<dbReference type="EMBL" id="PYAX01000033">
    <property type="protein sequence ID" value="PSL43000.1"/>
    <property type="molecule type" value="Genomic_DNA"/>
</dbReference>
<comment type="subcellular location">
    <subcellularLocation>
        <location evidence="1">Membrane</location>
        <topology evidence="1">Multi-pass membrane protein</topology>
    </subcellularLocation>
</comment>
<evidence type="ECO:0000259" key="6">
    <source>
        <dbReference type="Pfam" id="PF00916"/>
    </source>
</evidence>
<evidence type="ECO:0000313" key="8">
    <source>
        <dbReference type="Proteomes" id="UP000241118"/>
    </source>
</evidence>
<dbReference type="GO" id="GO:0016020">
    <property type="term" value="C:membrane"/>
    <property type="evidence" value="ECO:0007669"/>
    <property type="project" value="UniProtKB-SubCell"/>
</dbReference>
<dbReference type="Pfam" id="PF00916">
    <property type="entry name" value="Sulfate_transp"/>
    <property type="match status" value="1"/>
</dbReference>
<dbReference type="Proteomes" id="UP000241118">
    <property type="component" value="Unassembled WGS sequence"/>
</dbReference>
<evidence type="ECO:0000256" key="3">
    <source>
        <dbReference type="ARBA" id="ARBA00022989"/>
    </source>
</evidence>
<evidence type="ECO:0000256" key="1">
    <source>
        <dbReference type="ARBA" id="ARBA00004141"/>
    </source>
</evidence>
<protein>
    <submittedName>
        <fullName evidence="7">Sulfate permease family protein</fullName>
    </submittedName>
</protein>
<reference evidence="7 8" key="1">
    <citation type="submission" date="2018-03" db="EMBL/GenBank/DDBJ databases">
        <title>Genomic Encyclopedia of Type Strains, Phase III (KMG-III): the genomes of soil and plant-associated and newly described type strains.</title>
        <authorList>
            <person name="Whitman W."/>
        </authorList>
    </citation>
    <scope>NUCLEOTIDE SEQUENCE [LARGE SCALE GENOMIC DNA]</scope>
    <source>
        <strain evidence="7 8">CGMCC 4.7097</strain>
    </source>
</reference>
<organism evidence="7 8">
    <name type="scientific">Saccharothrix carnea</name>
    <dbReference type="NCBI Taxonomy" id="1280637"/>
    <lineage>
        <taxon>Bacteria</taxon>
        <taxon>Bacillati</taxon>
        <taxon>Actinomycetota</taxon>
        <taxon>Actinomycetes</taxon>
        <taxon>Pseudonocardiales</taxon>
        <taxon>Pseudonocardiaceae</taxon>
        <taxon>Saccharothrix</taxon>
    </lineage>
</organism>
<keyword evidence="3 5" id="KW-1133">Transmembrane helix</keyword>
<accession>A0A2P8H9Y5</accession>
<keyword evidence="2 5" id="KW-0812">Transmembrane</keyword>